<gene>
    <name evidence="2" type="ORF">CVT25_012724</name>
</gene>
<proteinExistence type="predicted"/>
<comment type="caution">
    <text evidence="2">The sequence shown here is derived from an EMBL/GenBank/DDBJ whole genome shotgun (WGS) entry which is preliminary data.</text>
</comment>
<dbReference type="OrthoDB" id="3266879at2759"/>
<protein>
    <submittedName>
        <fullName evidence="2">Uncharacterized protein</fullName>
    </submittedName>
</protein>
<evidence type="ECO:0000313" key="2">
    <source>
        <dbReference type="EMBL" id="PPQ93665.1"/>
    </source>
</evidence>
<keyword evidence="3" id="KW-1185">Reference proteome</keyword>
<evidence type="ECO:0000313" key="3">
    <source>
        <dbReference type="Proteomes" id="UP000283269"/>
    </source>
</evidence>
<feature type="region of interest" description="Disordered" evidence="1">
    <location>
        <begin position="186"/>
        <end position="263"/>
    </location>
</feature>
<name>A0A409XS83_PSICY</name>
<sequence>MYRSQAIRVSRLSLASTRAYATPPPPPAGQPAPNPIPPKSDNTLMYTALGLAAAGGAYMFFKNPDEVNDLKAKARHDEEILKKGGRDIVDAAKARADDTYRQGEAKFDKLKAEGKENINSLRTSSVTDTHGRSIAEDLEAKINSAKGATKDGLIRARESTENIYNEARATTKDGLTKARDSTEHLYNEARSTTEQKAAEARQEAEKKAEQAKAGWSSWLGWGKSEVEAGANKVENESDRLKREAAQKVANAAGDVKGRAEKHA</sequence>
<feature type="region of interest" description="Disordered" evidence="1">
    <location>
        <begin position="1"/>
        <end position="41"/>
    </location>
</feature>
<dbReference type="SUPFAM" id="SSF58113">
    <property type="entry name" value="Apolipoprotein A-I"/>
    <property type="match status" value="1"/>
</dbReference>
<accession>A0A409XS83</accession>
<dbReference type="Proteomes" id="UP000283269">
    <property type="component" value="Unassembled WGS sequence"/>
</dbReference>
<feature type="compositionally biased region" description="Basic and acidic residues" evidence="1">
    <location>
        <begin position="233"/>
        <end position="245"/>
    </location>
</feature>
<dbReference type="AlphaFoldDB" id="A0A409XS83"/>
<dbReference type="STRING" id="93625.A0A409XS83"/>
<dbReference type="InParanoid" id="A0A409XS83"/>
<feature type="compositionally biased region" description="Pro residues" evidence="1">
    <location>
        <begin position="22"/>
        <end position="38"/>
    </location>
</feature>
<evidence type="ECO:0000256" key="1">
    <source>
        <dbReference type="SAM" id="MobiDB-lite"/>
    </source>
</evidence>
<reference evidence="2 3" key="1">
    <citation type="journal article" date="2018" name="Evol. Lett.">
        <title>Horizontal gene cluster transfer increased hallucinogenic mushroom diversity.</title>
        <authorList>
            <person name="Reynolds H.T."/>
            <person name="Vijayakumar V."/>
            <person name="Gluck-Thaler E."/>
            <person name="Korotkin H.B."/>
            <person name="Matheny P.B."/>
            <person name="Slot J.C."/>
        </authorList>
    </citation>
    <scope>NUCLEOTIDE SEQUENCE [LARGE SCALE GENOMIC DNA]</scope>
    <source>
        <strain evidence="2 3">2631</strain>
    </source>
</reference>
<feature type="compositionally biased region" description="Basic and acidic residues" evidence="1">
    <location>
        <begin position="186"/>
        <end position="210"/>
    </location>
</feature>
<organism evidence="2 3">
    <name type="scientific">Psilocybe cyanescens</name>
    <dbReference type="NCBI Taxonomy" id="93625"/>
    <lineage>
        <taxon>Eukaryota</taxon>
        <taxon>Fungi</taxon>
        <taxon>Dikarya</taxon>
        <taxon>Basidiomycota</taxon>
        <taxon>Agaricomycotina</taxon>
        <taxon>Agaricomycetes</taxon>
        <taxon>Agaricomycetidae</taxon>
        <taxon>Agaricales</taxon>
        <taxon>Agaricineae</taxon>
        <taxon>Strophariaceae</taxon>
        <taxon>Psilocybe</taxon>
    </lineage>
</organism>
<dbReference type="EMBL" id="NHYD01000644">
    <property type="protein sequence ID" value="PPQ93665.1"/>
    <property type="molecule type" value="Genomic_DNA"/>
</dbReference>